<dbReference type="InterPro" id="IPR023214">
    <property type="entry name" value="HAD_sf"/>
</dbReference>
<accession>A0A1Q2C6E4</accession>
<dbReference type="SFLD" id="SFLDS00003">
    <property type="entry name" value="Haloacid_Dehalogenase"/>
    <property type="match status" value="1"/>
</dbReference>
<gene>
    <name evidence="1" type="ORF">DO83_06645</name>
</gene>
<dbReference type="Proteomes" id="UP000188159">
    <property type="component" value="Chromosome"/>
</dbReference>
<dbReference type="PANTHER" id="PTHR10000:SF55">
    <property type="entry name" value="5-AMINO-6-(5-PHOSPHO-D-RIBITYLAMINO)URACIL PHOSPHATASE YCSE"/>
    <property type="match status" value="1"/>
</dbReference>
<dbReference type="GO" id="GO:0005829">
    <property type="term" value="C:cytosol"/>
    <property type="evidence" value="ECO:0007669"/>
    <property type="project" value="TreeGrafter"/>
</dbReference>
<dbReference type="NCBIfam" id="TIGR00099">
    <property type="entry name" value="Cof-subfamily"/>
    <property type="match status" value="1"/>
</dbReference>
<evidence type="ECO:0000313" key="1">
    <source>
        <dbReference type="EMBL" id="AQP39308.1"/>
    </source>
</evidence>
<dbReference type="RefSeq" id="WP_077326249.1">
    <property type="nucleotide sequence ID" value="NZ_CP012098.1"/>
</dbReference>
<reference evidence="1 2" key="1">
    <citation type="journal article" date="2016" name="Sci. Rep.">
        <title>Accelerated dysbiosis of gut microbiota during aggravation of DSS-induced colitis by a butyrate-producing bacterium.</title>
        <authorList>
            <person name="Zhang Q."/>
            <person name="Wu Y."/>
            <person name="Wang J."/>
            <person name="Wu G."/>
            <person name="Long W."/>
            <person name="Xue Z."/>
            <person name="Wang L."/>
            <person name="Zhang X."/>
            <person name="Pang X."/>
            <person name="Zhao Y."/>
            <person name="Zhao L."/>
            <person name="Zhang C."/>
        </authorList>
    </citation>
    <scope>NUCLEOTIDE SEQUENCE [LARGE SCALE GENOMIC DNA]</scope>
    <source>
        <strain evidence="1 2">BPB5</strain>
    </source>
</reference>
<dbReference type="SFLD" id="SFLDG01140">
    <property type="entry name" value="C2.B:_Phosphomannomutase_and_P"/>
    <property type="match status" value="1"/>
</dbReference>
<dbReference type="EMBL" id="CP012098">
    <property type="protein sequence ID" value="AQP39308.1"/>
    <property type="molecule type" value="Genomic_DNA"/>
</dbReference>
<sequence>MIKLIVSDLDGTLLNSKQQISDRTLRAIKQIQRKGLRLLINTEQNYFDAKKILDAYDISCDIACFGGSCIFDASGNQLHASYIPTKRIPEMLRIFGSCRTFYEIHSTRGLCVLGSKEGYTNYLSSEVVPALRAEFPSQTLDQESYICERLENAHFYDNGQLLLSENPQIIKITTQSLDQQKLEQLTNSLHTQVPHFAVSHQSSYRLDITAVNALKGAAVHFYTEKYQISLKDTMVIGDSENDYSMLGLPYIESIAMGNADDIIQEICLHHTTDNDHDGVAIVLEQILSRQ</sequence>
<dbReference type="AlphaFoldDB" id="A0A1Q2C6E4"/>
<evidence type="ECO:0000313" key="2">
    <source>
        <dbReference type="Proteomes" id="UP000188159"/>
    </source>
</evidence>
<name>A0A1Q2C6E4_ANAHA</name>
<dbReference type="PROSITE" id="PS01228">
    <property type="entry name" value="COF_1"/>
    <property type="match status" value="1"/>
</dbReference>
<dbReference type="GO" id="GO:0016791">
    <property type="term" value="F:phosphatase activity"/>
    <property type="evidence" value="ECO:0007669"/>
    <property type="project" value="TreeGrafter"/>
</dbReference>
<dbReference type="InterPro" id="IPR036412">
    <property type="entry name" value="HAD-like_sf"/>
</dbReference>
<dbReference type="GO" id="GO:0000287">
    <property type="term" value="F:magnesium ion binding"/>
    <property type="evidence" value="ECO:0007669"/>
    <property type="project" value="TreeGrafter"/>
</dbReference>
<dbReference type="PANTHER" id="PTHR10000">
    <property type="entry name" value="PHOSPHOSERINE PHOSPHATASE"/>
    <property type="match status" value="1"/>
</dbReference>
<dbReference type="Gene3D" id="3.30.1240.10">
    <property type="match status" value="1"/>
</dbReference>
<dbReference type="InterPro" id="IPR000150">
    <property type="entry name" value="Cof"/>
</dbReference>
<protein>
    <submittedName>
        <fullName evidence="1">Haloacid dehalogenase</fullName>
    </submittedName>
</protein>
<organism evidence="1 2">
    <name type="scientific">Anaerostipes hadrus</name>
    <dbReference type="NCBI Taxonomy" id="649756"/>
    <lineage>
        <taxon>Bacteria</taxon>
        <taxon>Bacillati</taxon>
        <taxon>Bacillota</taxon>
        <taxon>Clostridia</taxon>
        <taxon>Lachnospirales</taxon>
        <taxon>Lachnospiraceae</taxon>
        <taxon>Anaerostipes</taxon>
    </lineage>
</organism>
<proteinExistence type="predicted"/>
<dbReference type="Pfam" id="PF08282">
    <property type="entry name" value="Hydrolase_3"/>
    <property type="match status" value="1"/>
</dbReference>
<dbReference type="SUPFAM" id="SSF56784">
    <property type="entry name" value="HAD-like"/>
    <property type="match status" value="1"/>
</dbReference>
<dbReference type="Gene3D" id="3.40.50.1000">
    <property type="entry name" value="HAD superfamily/HAD-like"/>
    <property type="match status" value="1"/>
</dbReference>